<dbReference type="PATRIC" id="fig|86662.17.peg.2694"/>
<evidence type="ECO:0000313" key="5">
    <source>
        <dbReference type="EMBL" id="OFD95304.1"/>
    </source>
</evidence>
<dbReference type="EMBL" id="CP065877">
    <property type="protein sequence ID" value="QQA18072.1"/>
    <property type="molecule type" value="Genomic_DNA"/>
</dbReference>
<evidence type="ECO:0000313" key="17">
    <source>
        <dbReference type="Proteomes" id="UP000194131"/>
    </source>
</evidence>
<evidence type="ECO:0000313" key="13">
    <source>
        <dbReference type="Proteomes" id="UP000006976"/>
    </source>
</evidence>
<dbReference type="InterPro" id="IPR018690">
    <property type="entry name" value="DUF2187"/>
</dbReference>
<evidence type="ECO:0000313" key="21">
    <source>
        <dbReference type="Proteomes" id="UP000305524"/>
    </source>
</evidence>
<gene>
    <name evidence="4" type="ORF">AWW70_25390</name>
    <name evidence="1" type="ORF">B7492_12655</name>
    <name evidence="12" type="ORF">BACI71_40578</name>
    <name evidence="7" type="ORF">BACWE_53260</name>
    <name evidence="2" type="ORF">bcere0026_21180</name>
    <name evidence="10" type="ORF">BWGO95_02228</name>
    <name evidence="5" type="ORF">BWGOE11_24130</name>
    <name evidence="9" type="ORF">DET55_109166</name>
    <name evidence="11" type="ORF">FC701_15010</name>
    <name evidence="8" type="ORF">I6G81_11700</name>
    <name evidence="3" type="ORF">III_03127</name>
    <name evidence="6" type="ORF">S3E15_05438</name>
</gene>
<dbReference type="Proteomes" id="UP000236165">
    <property type="component" value="Unassembled WGS sequence"/>
</dbReference>
<name>A0A084IZP1_BACMY</name>
<dbReference type="RefSeq" id="WP_002012762.1">
    <property type="nucleotide sequence ID" value="NZ_CAKJWQ010000005.1"/>
</dbReference>
<reference evidence="7 19" key="8">
    <citation type="submission" date="2016-10" db="EMBL/GenBank/DDBJ databases">
        <title>Genome Sequence of Bacillus weihenstephanensis GM6LP.</title>
        <authorList>
            <person name="Poehlein A."/>
            <person name="Wemheuer F."/>
            <person name="Hollensteiner J."/>
            <person name="Wemheuer B."/>
        </authorList>
    </citation>
    <scope>NUCLEOTIDE SEQUENCE [LARGE SCALE GENOMIC DNA]</scope>
    <source>
        <strain evidence="7 19">GM6LP</strain>
    </source>
</reference>
<dbReference type="EMBL" id="CABWMC010000029">
    <property type="protein sequence ID" value="VXC64844.1"/>
    <property type="molecule type" value="Genomic_DNA"/>
</dbReference>
<reference evidence="14" key="3">
    <citation type="submission" date="2016-01" db="EMBL/GenBank/DDBJ databases">
        <authorList>
            <person name="McClelland M."/>
            <person name="Jain A."/>
            <person name="Saraogi P."/>
            <person name="Mendelson R."/>
            <person name="Westerman R."/>
            <person name="SanMiguel P."/>
            <person name="Csonka L."/>
        </authorList>
    </citation>
    <scope>NUCLEOTIDE SEQUENCE [LARGE SCALE GENOMIC DNA]</scope>
    <source>
        <strain evidence="14">PE8-15</strain>
    </source>
</reference>
<dbReference type="GeneID" id="66262656"/>
<accession>C2PVR0</accession>
<evidence type="ECO:0000313" key="15">
    <source>
        <dbReference type="Proteomes" id="UP000175835"/>
    </source>
</evidence>
<reference evidence="2" key="1">
    <citation type="journal article" date="2012" name="Genome Res.">
        <title>Genomic characterization of the Bacillus cereus sensu lato species: Backdrop to the evolution of Bacillus anthracis.</title>
        <authorList>
            <person name="Zwick M.E."/>
            <person name="Joseph S.J."/>
            <person name="Didelot X."/>
            <person name="Chen P.E."/>
            <person name="Bishop-Lilly K.A."/>
            <person name="Stewart A.C."/>
            <person name="Willner K."/>
            <person name="Nolan N."/>
            <person name="Lentz S."/>
            <person name="Thomason M.K."/>
            <person name="Sozhamannan S."/>
            <person name="Mateczun A.J."/>
            <person name="Du L."/>
            <person name="Read T.D."/>
        </authorList>
    </citation>
    <scope>NUCLEOTIDE SEQUENCE [LARGE SCALE GENOMIC DNA]</scope>
    <source>
        <strain evidence="2">AH603</strain>
    </source>
</reference>
<reference evidence="8 23" key="14">
    <citation type="submission" date="2020-12" db="EMBL/GenBank/DDBJ databases">
        <title>FDA dAtabase for Regulatory Grade micrObial Sequences (FDA-ARGOS): Supporting development and validation of Infectious Disease Dx tests.</title>
        <authorList>
            <person name="Nelson B."/>
            <person name="Plummer A."/>
            <person name="Tallon L."/>
            <person name="Sadzewicz L."/>
            <person name="Zhao X."/>
            <person name="Boylan J."/>
            <person name="Ott S."/>
            <person name="Bowen H."/>
            <person name="Vavikolanu K."/>
            <person name="Mehta A."/>
            <person name="Aluvathingal J."/>
            <person name="Nadendla S."/>
            <person name="Myers T."/>
            <person name="Yan Y."/>
            <person name="Sichtig H."/>
        </authorList>
    </citation>
    <scope>NUCLEOTIDE SEQUENCE [LARGE SCALE GENOMIC DNA]</scope>
    <source>
        <strain evidence="8 23">FDAARGOS_924</strain>
    </source>
</reference>
<reference evidence="5 15" key="5">
    <citation type="submission" date="2016-05" db="EMBL/GenBank/DDBJ databases">
        <title>Bacillus thuringiensis and Bacillus weihenstephanensis as novel biocontrol agents of wilt causing Verticillium species.</title>
        <authorList>
            <person name="Hollensteiner J."/>
            <person name="Wemheuer F."/>
            <person name="Harting R."/>
            <person name="Kolarzyk A."/>
            <person name="Diaz-Valerio S."/>
            <person name="Poehlein A."/>
            <person name="Brzuszkiewicz E."/>
            <person name="Nesemann K."/>
            <person name="Braus-Stromeyer S."/>
            <person name="Braus G."/>
            <person name="Daniel R."/>
            <person name="Liesegang H."/>
        </authorList>
    </citation>
    <scope>NUCLEOTIDE SEQUENCE [LARGE SCALE GENOMIC DNA]</scope>
    <source>
        <strain evidence="5 15">GOE11</strain>
    </source>
</reference>
<dbReference type="KEGG" id="bmyo:BG05_3694"/>
<organism evidence="2">
    <name type="scientific">Bacillus mycoides</name>
    <dbReference type="NCBI Taxonomy" id="1405"/>
    <lineage>
        <taxon>Bacteria</taxon>
        <taxon>Bacillati</taxon>
        <taxon>Bacillota</taxon>
        <taxon>Bacilli</taxon>
        <taxon>Bacillales</taxon>
        <taxon>Bacillaceae</taxon>
        <taxon>Bacillus</taxon>
        <taxon>Bacillus cereus group</taxon>
    </lineage>
</organism>
<dbReference type="EMBL" id="ACMP01000067">
    <property type="protein sequence ID" value="EEL70840.1"/>
    <property type="molecule type" value="Genomic_DNA"/>
</dbReference>
<dbReference type="OMA" id="GDMIQFE"/>
<dbReference type="EMBL" id="QTTY01000009">
    <property type="protein sequence ID" value="REF34522.1"/>
    <property type="molecule type" value="Genomic_DNA"/>
</dbReference>
<evidence type="ECO:0000313" key="3">
    <source>
        <dbReference type="EMBL" id="EJR40011.1"/>
    </source>
</evidence>
<reference evidence="12 22" key="13">
    <citation type="submission" date="2019-10" db="EMBL/GenBank/DDBJ databases">
        <authorList>
            <person name="Karimi E."/>
        </authorList>
    </citation>
    <scope>NUCLEOTIDE SEQUENCE [LARGE SCALE GENOMIC DNA]</scope>
    <source>
        <strain evidence="12">Bacillus sp. 71</strain>
    </source>
</reference>
<dbReference type="Proteomes" id="UP000256530">
    <property type="component" value="Unassembled WGS sequence"/>
</dbReference>
<dbReference type="EMBL" id="MRWU01000007">
    <property type="protein sequence ID" value="OSX92457.1"/>
    <property type="molecule type" value="Genomic_DNA"/>
</dbReference>
<dbReference type="EMBL" id="LXLX01000027">
    <property type="protein sequence ID" value="OFD95304.1"/>
    <property type="molecule type" value="Genomic_DNA"/>
</dbReference>
<evidence type="ECO:0000313" key="2">
    <source>
        <dbReference type="EMBL" id="EEL70840.1"/>
    </source>
</evidence>
<evidence type="ECO:0000313" key="11">
    <source>
        <dbReference type="EMBL" id="TKI84157.1"/>
    </source>
</evidence>
<evidence type="ECO:0000313" key="9">
    <source>
        <dbReference type="EMBL" id="REF34522.1"/>
    </source>
</evidence>
<evidence type="ECO:0000313" key="20">
    <source>
        <dbReference type="Proteomes" id="UP000256530"/>
    </source>
</evidence>
<evidence type="ECO:0000313" key="6">
    <source>
        <dbReference type="EMBL" id="OSX92457.1"/>
    </source>
</evidence>
<dbReference type="EMBL" id="AHEV01000019">
    <property type="protein sequence ID" value="EJR40011.1"/>
    <property type="molecule type" value="Genomic_DNA"/>
</dbReference>
<dbReference type="EMBL" id="LRPH01000093">
    <property type="protein sequence ID" value="KWU54943.1"/>
    <property type="molecule type" value="Genomic_DNA"/>
</dbReference>
<accession>A0A654ABA7</accession>
<reference evidence="9 20" key="11">
    <citation type="submission" date="2018-08" db="EMBL/GenBank/DDBJ databases">
        <title>Freshwater and sediment microbial communities from various areas in North America, analyzing microbe dynamics in response to fracking.</title>
        <authorList>
            <person name="Lamendella R."/>
        </authorList>
    </citation>
    <scope>NUCLEOTIDE SEQUENCE [LARGE SCALE GENOMIC DNA]</scope>
    <source>
        <strain evidence="9 20">DB-1</strain>
    </source>
</reference>
<protein>
    <submittedName>
        <fullName evidence="1">DUF2187 domain-containing protein</fullName>
    </submittedName>
    <submittedName>
        <fullName evidence="9">Uncharacterized protein DUF2187</fullName>
    </submittedName>
    <submittedName>
        <fullName evidence="8">YkvS family protein</fullName>
    </submittedName>
</protein>
<reference evidence="1 16" key="10">
    <citation type="submission" date="2017-04" db="EMBL/GenBank/DDBJ databases">
        <title>The Characteristic of a Fine Plant Growth-Promoting Rhizobacteria Bacillus mycoides Gnyt1 and its Whole Genome Sequencing Analysis.</title>
        <authorList>
            <person name="Li J.H."/>
            <person name="Yao T."/>
        </authorList>
    </citation>
    <scope>NUCLEOTIDE SEQUENCE [LARGE SCALE GENOMIC DNA]</scope>
    <source>
        <strain evidence="1 16">Gnyt1</strain>
    </source>
</reference>
<proteinExistence type="predicted"/>
<dbReference type="KEGG" id="bww:bwei_2671"/>
<dbReference type="Proteomes" id="UP000596196">
    <property type="component" value="Chromosome"/>
</dbReference>
<evidence type="ECO:0000313" key="10">
    <source>
        <dbReference type="EMBL" id="SCB68096.1"/>
    </source>
</evidence>
<evidence type="ECO:0000313" key="19">
    <source>
        <dbReference type="Proteomes" id="UP000236165"/>
    </source>
</evidence>
<dbReference type="Proteomes" id="UP000195696">
    <property type="component" value="Unassembled WGS sequence"/>
</dbReference>
<keyword evidence="23" id="KW-1185">Reference proteome</keyword>
<evidence type="ECO:0000313" key="23">
    <source>
        <dbReference type="Proteomes" id="UP000596196"/>
    </source>
</evidence>
<evidence type="ECO:0000313" key="1">
    <source>
        <dbReference type="EMBL" id="ARJ22035.1"/>
    </source>
</evidence>
<dbReference type="EMBL" id="SZOD01000336">
    <property type="protein sequence ID" value="TKI84157.1"/>
    <property type="molecule type" value="Genomic_DNA"/>
</dbReference>
<evidence type="ECO:0000313" key="7">
    <source>
        <dbReference type="EMBL" id="PJN63132.1"/>
    </source>
</evidence>
<dbReference type="EMBL" id="MKZQ01000080">
    <property type="protein sequence ID" value="PJN63132.1"/>
    <property type="molecule type" value="Genomic_DNA"/>
</dbReference>
<dbReference type="Proteomes" id="UP000006976">
    <property type="component" value="Unassembled WGS sequence"/>
</dbReference>
<dbReference type="PATRIC" id="fig|1405.16.peg.2385"/>
<reference evidence="6 17" key="9">
    <citation type="submission" date="2016-12" db="EMBL/GenBank/DDBJ databases">
        <title>Genome Sequences of Twelve Sporeforming Bacillus Species Isolated from Foods.</title>
        <authorList>
            <person name="De Jong A."/>
            <person name="Holsappel S."/>
            <person name="Kuipers O.P."/>
        </authorList>
    </citation>
    <scope>NUCLEOTIDE SEQUENCE [LARGE SCALE GENOMIC DNA]</scope>
    <source>
        <strain evidence="6 17">S3E15</strain>
    </source>
</reference>
<reference evidence="10" key="7">
    <citation type="submission" date="2016-08" db="EMBL/GenBank/DDBJ databases">
        <authorList>
            <person name="Loux V."/>
            <person name="Rue O."/>
        </authorList>
    </citation>
    <scope>NUCLEOTIDE SEQUENCE</scope>
    <source>
        <strain evidence="10">SDA_GO95</strain>
    </source>
</reference>
<reference evidence="18" key="6">
    <citation type="submission" date="2016-08" db="EMBL/GenBank/DDBJ databases">
        <authorList>
            <person name="Seilhamer J.J."/>
        </authorList>
    </citation>
    <scope>NUCLEOTIDE SEQUENCE [LARGE SCALE GENOMIC DNA]</scope>
    <source>
        <strain evidence="18">SDA_GO95</strain>
    </source>
</reference>
<evidence type="ECO:0000313" key="16">
    <source>
        <dbReference type="Proteomes" id="UP000192932"/>
    </source>
</evidence>
<accession>J8IR58</accession>
<reference evidence="3 13" key="2">
    <citation type="submission" date="2012-04" db="EMBL/GenBank/DDBJ databases">
        <title>The Genome Sequence of Bacillus cereus VD078.</title>
        <authorList>
            <consortium name="The Broad Institute Genome Sequencing Platform"/>
            <consortium name="The Broad Institute Genome Sequencing Center for Infectious Disease"/>
            <person name="Feldgarden M."/>
            <person name="Van der Auwera G.A."/>
            <person name="Mahillon J."/>
            <person name="Duprez V."/>
            <person name="Timmery S."/>
            <person name="Mattelet C."/>
            <person name="Dierick K."/>
            <person name="Sun M."/>
            <person name="Yu Z."/>
            <person name="Zhu L."/>
            <person name="Hu X."/>
            <person name="Shank E.B."/>
            <person name="Swiecicka I."/>
            <person name="Hansen B.M."/>
            <person name="Andrup L."/>
            <person name="Young S.K."/>
            <person name="Zeng Q."/>
            <person name="Gargeya S."/>
            <person name="Fitzgerald M."/>
            <person name="Haas B."/>
            <person name="Abouelleil A."/>
            <person name="Alvarado L."/>
            <person name="Arachchi H.M."/>
            <person name="Berlin A."/>
            <person name="Chapman S.B."/>
            <person name="Goldberg J."/>
            <person name="Griggs A."/>
            <person name="Gujja S."/>
            <person name="Hansen M."/>
            <person name="Howarth C."/>
            <person name="Imamovic A."/>
            <person name="Larimer J."/>
            <person name="McCowen C."/>
            <person name="Montmayeur A."/>
            <person name="Murphy C."/>
            <person name="Neiman D."/>
            <person name="Pearson M."/>
            <person name="Priest M."/>
            <person name="Roberts A."/>
            <person name="Saif S."/>
            <person name="Shea T."/>
            <person name="Sisk P."/>
            <person name="Sykes S."/>
            <person name="Wortman J."/>
            <person name="Nusbaum C."/>
            <person name="Birren B."/>
        </authorList>
    </citation>
    <scope>NUCLEOTIDE SEQUENCE [LARGE SCALE GENOMIC DNA]</scope>
    <source>
        <strain evidence="3 13">VD078</strain>
    </source>
</reference>
<dbReference type="Proteomes" id="UP000194131">
    <property type="component" value="Unassembled WGS sequence"/>
</dbReference>
<evidence type="ECO:0000313" key="18">
    <source>
        <dbReference type="Proteomes" id="UP000195696"/>
    </source>
</evidence>
<dbReference type="EMBL" id="FMAK01000032">
    <property type="protein sequence ID" value="SCB68096.1"/>
    <property type="molecule type" value="Genomic_DNA"/>
</dbReference>
<dbReference type="Proteomes" id="UP000065797">
    <property type="component" value="Unassembled WGS sequence"/>
</dbReference>
<reference evidence="4" key="4">
    <citation type="submission" date="2016-01" db="EMBL/GenBank/DDBJ databases">
        <authorList>
            <person name="Van Zyl L.J."/>
            <person name="Matobola R."/>
            <person name="Klein T."/>
            <person name="Biteghe F.A."/>
            <person name="Kirby B."/>
            <person name="Trindade M.I."/>
        </authorList>
    </citation>
    <scope>NUCLEOTIDE SEQUENCE</scope>
    <source>
        <strain evidence="4">PE8-15</strain>
    </source>
</reference>
<dbReference type="Proteomes" id="UP000001753">
    <property type="component" value="Chromosome"/>
</dbReference>
<evidence type="ECO:0000313" key="8">
    <source>
        <dbReference type="EMBL" id="QQA18072.1"/>
    </source>
</evidence>
<evidence type="ECO:0000313" key="14">
    <source>
        <dbReference type="Proteomes" id="UP000065797"/>
    </source>
</evidence>
<dbReference type="Pfam" id="PF09953">
    <property type="entry name" value="DUF2187"/>
    <property type="match status" value="1"/>
</dbReference>
<dbReference type="Proteomes" id="UP000192932">
    <property type="component" value="Chromosome"/>
</dbReference>
<evidence type="ECO:0000313" key="22">
    <source>
        <dbReference type="Proteomes" id="UP000437562"/>
    </source>
</evidence>
<accession>C2XTU7</accession>
<dbReference type="HOGENOM" id="CLU_200980_1_0_9"/>
<dbReference type="Proteomes" id="UP000175835">
    <property type="component" value="Unassembled WGS sequence"/>
</dbReference>
<sequence length="61" mass="6873">MKANVGDTILFQRNNLKITASVLKLYTESVLVEVTDVSGGTFEFDRTIVNHKNYKILNANK</sequence>
<dbReference type="Proteomes" id="UP000305524">
    <property type="component" value="Unassembled WGS sequence"/>
</dbReference>
<dbReference type="EMBL" id="CP020743">
    <property type="protein sequence ID" value="ARJ22035.1"/>
    <property type="molecule type" value="Genomic_DNA"/>
</dbReference>
<reference evidence="11 21" key="12">
    <citation type="journal article" date="2019" name="Environ. Microbiol.">
        <title>An active ?-lactamase is a part of an orchestrated cell wall stress resistance network of Bacillus subtilis and related rhizosphere species.</title>
        <authorList>
            <person name="Bucher T."/>
            <person name="Keren-Paz A."/>
            <person name="Hausser J."/>
            <person name="Olender T."/>
            <person name="Cytryn E."/>
            <person name="Kolodkin-Gal I."/>
        </authorList>
    </citation>
    <scope>NUCLEOTIDE SEQUENCE [LARGE SCALE GENOMIC DNA]</scope>
    <source>
        <strain evidence="11 21">I186</strain>
    </source>
</reference>
<accession>A0A084IZP1</accession>
<accession>A0A0B5SDI2</accession>
<evidence type="ECO:0000313" key="4">
    <source>
        <dbReference type="EMBL" id="KWU54943.1"/>
    </source>
</evidence>
<dbReference type="Proteomes" id="UP000437562">
    <property type="component" value="Unassembled WGS sequence"/>
</dbReference>
<dbReference type="AlphaFoldDB" id="A0A084IZP1"/>
<evidence type="ECO:0000313" key="12">
    <source>
        <dbReference type="EMBL" id="VXC64844.1"/>
    </source>
</evidence>